<dbReference type="InterPro" id="IPR029026">
    <property type="entry name" value="tRNA_m1G_MTases_N"/>
</dbReference>
<dbReference type="Proteomes" id="UP001152797">
    <property type="component" value="Unassembled WGS sequence"/>
</dbReference>
<reference evidence="6 7" key="2">
    <citation type="submission" date="2024-05" db="EMBL/GenBank/DDBJ databases">
        <authorList>
            <person name="Chen Y."/>
            <person name="Shah S."/>
            <person name="Dougan E. K."/>
            <person name="Thang M."/>
            <person name="Chan C."/>
        </authorList>
    </citation>
    <scope>NUCLEOTIDE SEQUENCE [LARGE SCALE GENOMIC DNA]</scope>
</reference>
<dbReference type="PANTHER" id="PTHR43453:SF3">
    <property type="entry name" value="TRNA_RRNA METHYLTRANSFERASE SPOU TYPE DOMAIN-CONTAINING PROTEIN"/>
    <property type="match status" value="1"/>
</dbReference>
<keyword evidence="3" id="KW-0808">Transferase</keyword>
<dbReference type="EMBL" id="CAMXCT020001373">
    <property type="protein sequence ID" value="CAL1142852.1"/>
    <property type="molecule type" value="Genomic_DNA"/>
</dbReference>
<keyword evidence="2" id="KW-0489">Methyltransferase</keyword>
<dbReference type="GO" id="GO:0000049">
    <property type="term" value="F:tRNA binding"/>
    <property type="evidence" value="ECO:0007669"/>
    <property type="project" value="UniProtKB-KW"/>
</dbReference>
<feature type="domain" description="tRNA/rRNA methyltransferase SpoU type" evidence="4">
    <location>
        <begin position="1"/>
        <end position="86"/>
    </location>
</feature>
<dbReference type="GO" id="GO:0008173">
    <property type="term" value="F:RNA methyltransferase activity"/>
    <property type="evidence" value="ECO:0007669"/>
    <property type="project" value="InterPro"/>
</dbReference>
<reference evidence="5" key="1">
    <citation type="submission" date="2022-10" db="EMBL/GenBank/DDBJ databases">
        <authorList>
            <person name="Chen Y."/>
            <person name="Dougan E. K."/>
            <person name="Chan C."/>
            <person name="Rhodes N."/>
            <person name="Thang M."/>
        </authorList>
    </citation>
    <scope>NUCLEOTIDE SEQUENCE</scope>
</reference>
<dbReference type="Gene3D" id="3.40.1280.10">
    <property type="match status" value="1"/>
</dbReference>
<dbReference type="AlphaFoldDB" id="A0A9P1CC59"/>
<organism evidence="5">
    <name type="scientific">Cladocopium goreaui</name>
    <dbReference type="NCBI Taxonomy" id="2562237"/>
    <lineage>
        <taxon>Eukaryota</taxon>
        <taxon>Sar</taxon>
        <taxon>Alveolata</taxon>
        <taxon>Dinophyceae</taxon>
        <taxon>Suessiales</taxon>
        <taxon>Symbiodiniaceae</taxon>
        <taxon>Cladocopium</taxon>
    </lineage>
</organism>
<evidence type="ECO:0000259" key="4">
    <source>
        <dbReference type="Pfam" id="PF00588"/>
    </source>
</evidence>
<evidence type="ECO:0000256" key="2">
    <source>
        <dbReference type="ARBA" id="ARBA00022603"/>
    </source>
</evidence>
<proteinExistence type="predicted"/>
<protein>
    <submittedName>
        <fullName evidence="6">tRNA (Guanosine(18)-2'-O)-methyltransferase (TRN A [Gm18] methyltransferase)</fullName>
    </submittedName>
</protein>
<dbReference type="GO" id="GO:0002938">
    <property type="term" value="P:tRNA guanine ribose methylation"/>
    <property type="evidence" value="ECO:0007669"/>
    <property type="project" value="TreeGrafter"/>
</dbReference>
<comment type="caution">
    <text evidence="5">The sequence shown here is derived from an EMBL/GenBank/DDBJ whole genome shotgun (WGS) entry which is preliminary data.</text>
</comment>
<keyword evidence="7" id="KW-1185">Reference proteome</keyword>
<dbReference type="Pfam" id="PF00588">
    <property type="entry name" value="SpoU_methylase"/>
    <property type="match status" value="1"/>
</dbReference>
<dbReference type="InterPro" id="IPR033671">
    <property type="entry name" value="TrmH"/>
</dbReference>
<sequence length="152" mass="16531">ECIRTLQAAGFGVWAAVPPSRGTEDAELPQLPLDRLPFETPMALLFGSEARGVSASALSMCNGRFTVPLSGLSESLNVSVCVAVCVHYGALQRRKTLETGQTSDMRGEEVNQLLESYADRSLDHHFAANLRSQRSLHRAGVQHRLEEPRGNG</sequence>
<feature type="non-terminal residue" evidence="5">
    <location>
        <position position="152"/>
    </location>
</feature>
<keyword evidence="1" id="KW-0694">RNA-binding</keyword>
<dbReference type="InterPro" id="IPR029028">
    <property type="entry name" value="Alpha/beta_knot_MTases"/>
</dbReference>
<evidence type="ECO:0000313" key="6">
    <source>
        <dbReference type="EMBL" id="CAL4776789.1"/>
    </source>
</evidence>
<dbReference type="EMBL" id="CAMXCT010001373">
    <property type="protein sequence ID" value="CAI3989477.1"/>
    <property type="molecule type" value="Genomic_DNA"/>
</dbReference>
<dbReference type="SUPFAM" id="SSF75217">
    <property type="entry name" value="alpha/beta knot"/>
    <property type="match status" value="1"/>
</dbReference>
<evidence type="ECO:0000256" key="3">
    <source>
        <dbReference type="ARBA" id="ARBA00022679"/>
    </source>
</evidence>
<dbReference type="InterPro" id="IPR001537">
    <property type="entry name" value="SpoU_MeTrfase"/>
</dbReference>
<evidence type="ECO:0000313" key="5">
    <source>
        <dbReference type="EMBL" id="CAI3989477.1"/>
    </source>
</evidence>
<accession>A0A9P1CC59</accession>
<name>A0A9P1CC59_9DINO</name>
<evidence type="ECO:0000313" key="7">
    <source>
        <dbReference type="Proteomes" id="UP001152797"/>
    </source>
</evidence>
<keyword evidence="1" id="KW-0820">tRNA-binding</keyword>
<dbReference type="EMBL" id="CAMXCT030001373">
    <property type="protein sequence ID" value="CAL4776789.1"/>
    <property type="molecule type" value="Genomic_DNA"/>
</dbReference>
<gene>
    <name evidence="5" type="ORF">C1SCF055_LOCUS16550</name>
</gene>
<dbReference type="OrthoDB" id="241340at2759"/>
<dbReference type="PANTHER" id="PTHR43453">
    <property type="entry name" value="RRNA METHYLASE-LIKE"/>
    <property type="match status" value="1"/>
</dbReference>
<evidence type="ECO:0000256" key="1">
    <source>
        <dbReference type="ARBA" id="ARBA00022555"/>
    </source>
</evidence>